<dbReference type="GO" id="GO:0050660">
    <property type="term" value="F:flavin adenine dinucleotide binding"/>
    <property type="evidence" value="ECO:0007669"/>
    <property type="project" value="InterPro"/>
</dbReference>
<name>A0A9Q6LRX9_PISSA</name>
<dbReference type="AlphaFoldDB" id="A0A9Q6LRX9"/>
<dbReference type="EMBL" id="CP038909">
    <property type="protein sequence ID" value="QGO07629.1"/>
    <property type="molecule type" value="Genomic_DNA"/>
</dbReference>
<proteinExistence type="predicted"/>
<dbReference type="SUPFAM" id="SSF56645">
    <property type="entry name" value="Acyl-CoA dehydrogenase NM domain-like"/>
    <property type="match status" value="1"/>
</dbReference>
<dbReference type="GO" id="GO:0003995">
    <property type="term" value="F:acyl-CoA dehydrogenase activity"/>
    <property type="evidence" value="ECO:0007669"/>
    <property type="project" value="TreeGrafter"/>
</dbReference>
<dbReference type="PANTHER" id="PTHR43884:SF12">
    <property type="entry name" value="ISOVALERYL-COA DEHYDROGENASE, MITOCHONDRIAL-RELATED"/>
    <property type="match status" value="1"/>
</dbReference>
<dbReference type="Proteomes" id="UP000422232">
    <property type="component" value="Chromosome"/>
</dbReference>
<dbReference type="InterPro" id="IPR013786">
    <property type="entry name" value="AcylCoA_DH/ox_N"/>
</dbReference>
<accession>A0A9Q6LRX9</accession>
<dbReference type="InterPro" id="IPR037069">
    <property type="entry name" value="AcylCoA_DH/ox_N_sf"/>
</dbReference>
<dbReference type="Proteomes" id="UP000422232">
    <property type="component" value="Plasmid unnamed1"/>
</dbReference>
<organism evidence="3 4">
    <name type="scientific">Piscirickettsia salmonis</name>
    <dbReference type="NCBI Taxonomy" id="1238"/>
    <lineage>
        <taxon>Bacteria</taxon>
        <taxon>Pseudomonadati</taxon>
        <taxon>Pseudomonadota</taxon>
        <taxon>Gammaproteobacteria</taxon>
        <taxon>Thiotrichales</taxon>
        <taxon>Piscirickettsiaceae</taxon>
        <taxon>Piscirickettsia</taxon>
    </lineage>
</organism>
<evidence type="ECO:0000313" key="4">
    <source>
        <dbReference type="Proteomes" id="UP000422232"/>
    </source>
</evidence>
<keyword evidence="4" id="KW-1185">Reference proteome</keyword>
<protein>
    <recommendedName>
        <fullName evidence="1">Acyl-CoA dehydrogenase/oxidase N-terminal domain-containing protein</fullName>
    </recommendedName>
</protein>
<evidence type="ECO:0000313" key="2">
    <source>
        <dbReference type="EMBL" id="QGO04748.1"/>
    </source>
</evidence>
<reference evidence="3 4" key="1">
    <citation type="submission" date="2019-04" db="EMBL/GenBank/DDBJ databases">
        <title>Complete genome sequencing of Piscirickettsia salmonis strain Psal-009.</title>
        <authorList>
            <person name="Schober I."/>
            <person name="Bunk B."/>
            <person name="Sproer C."/>
            <person name="Carril G.P."/>
            <person name="Riedel T."/>
            <person name="Flores-Herrera P.A."/>
            <person name="Nourdin-Galindo G."/>
            <person name="Marshall S.H."/>
            <person name="Overmann J."/>
        </authorList>
    </citation>
    <scope>NUCLEOTIDE SEQUENCE [LARGE SCALE GENOMIC DNA]</scope>
    <source>
        <strain evidence="3 4">Psal-009</strain>
        <plasmid evidence="3 4">unnamed1</plasmid>
    </source>
</reference>
<dbReference type="EMBL" id="CP038908">
    <property type="protein sequence ID" value="QGO04748.1"/>
    <property type="molecule type" value="Genomic_DNA"/>
</dbReference>
<dbReference type="InterPro" id="IPR009100">
    <property type="entry name" value="AcylCoA_DH/oxidase_NM_dom_sf"/>
</dbReference>
<sequence length="352" mass="39461">MLLEQLDTFLISRVDPYANQLDIDSMILKSRFSELGEKKLLAIKVASEFNGIAADRALNHDYFARLARSSYALAFLTAQHESCASLLQKGNNQELKADLLPEMVQGKFRAGVGIYHLRSHTRRAMIMAKKVAGGYRVSGRLDWISGFDIFDYIALGFIIDIGNSQENHEVVGLVPFKVQQYLSGEINIGPKQEVTAISSTNTVAIEFNDWFIRDKDIMIDQPGRAIEQRSILSITHATMLMGIFQAALNIIGNSKSILKKNTVVLSQFNQLNNQCLLLRNQLIHTNTQEEVQKMRAQIHKYTRDCIYLAAALSGGRSVLADHPVQRLNRELLQATIAGVNSLFIHNLCIDIN</sequence>
<dbReference type="InterPro" id="IPR046373">
    <property type="entry name" value="Acyl-CoA_Oxase/DH_mid-dom_sf"/>
</dbReference>
<dbReference type="Pfam" id="PF02771">
    <property type="entry name" value="Acyl-CoA_dh_N"/>
    <property type="match status" value="1"/>
</dbReference>
<dbReference type="Gene3D" id="1.10.540.10">
    <property type="entry name" value="Acyl-CoA dehydrogenase/oxidase, N-terminal domain"/>
    <property type="match status" value="1"/>
</dbReference>
<feature type="domain" description="Acyl-CoA dehydrogenase/oxidase N-terminal" evidence="1">
    <location>
        <begin position="1"/>
        <end position="107"/>
    </location>
</feature>
<evidence type="ECO:0000313" key="3">
    <source>
        <dbReference type="EMBL" id="QGO07629.1"/>
    </source>
</evidence>
<keyword evidence="3" id="KW-0614">Plasmid</keyword>
<dbReference type="Gene3D" id="2.40.110.10">
    <property type="entry name" value="Butyryl-CoA Dehydrogenase, subunit A, domain 2"/>
    <property type="match status" value="1"/>
</dbReference>
<gene>
    <name evidence="2" type="ORF">Psal009_00620</name>
    <name evidence="3" type="ORF">Psal009_03588</name>
</gene>
<geneLocation type="plasmid" evidence="3 4">
    <name>unnamed1</name>
</geneLocation>
<dbReference type="PANTHER" id="PTHR43884">
    <property type="entry name" value="ACYL-COA DEHYDROGENASE"/>
    <property type="match status" value="1"/>
</dbReference>
<dbReference type="RefSeq" id="WP_054300521.1">
    <property type="nucleotide sequence ID" value="NZ_CP012413.1"/>
</dbReference>
<evidence type="ECO:0000259" key="1">
    <source>
        <dbReference type="Pfam" id="PF02771"/>
    </source>
</evidence>